<dbReference type="Proteomes" id="UP000193642">
    <property type="component" value="Unassembled WGS sequence"/>
</dbReference>
<dbReference type="GO" id="GO:0000139">
    <property type="term" value="C:Golgi membrane"/>
    <property type="evidence" value="ECO:0007669"/>
    <property type="project" value="TreeGrafter"/>
</dbReference>
<proteinExistence type="inferred from homology"/>
<comment type="caution">
    <text evidence="4">The sequence shown here is derived from an EMBL/GenBank/DDBJ whole genome shotgun (WGS) entry which is preliminary data.</text>
</comment>
<evidence type="ECO:0000256" key="3">
    <source>
        <dbReference type="ARBA" id="ARBA00022679"/>
    </source>
</evidence>
<protein>
    <recommendedName>
        <fullName evidence="6">Nucleotide-diphospho-sugar transferase domain-containing protein</fullName>
    </recommendedName>
</protein>
<evidence type="ECO:0000256" key="2">
    <source>
        <dbReference type="ARBA" id="ARBA00022676"/>
    </source>
</evidence>
<evidence type="ECO:0008006" key="6">
    <source>
        <dbReference type="Google" id="ProtNLM"/>
    </source>
</evidence>
<dbReference type="InterPro" id="IPR029044">
    <property type="entry name" value="Nucleotide-diphossugar_trans"/>
</dbReference>
<evidence type="ECO:0000256" key="1">
    <source>
        <dbReference type="ARBA" id="ARBA00005664"/>
    </source>
</evidence>
<dbReference type="PANTHER" id="PTHR31306">
    <property type="entry name" value="ALPHA-1,6-MANNOSYLTRANSFERASE MNN11-RELATED"/>
    <property type="match status" value="1"/>
</dbReference>
<sequence length="311" mass="36020">MTRRALPFFLFTVLLAVYLVLYSLTDFNQLTTTPLNQRSKPRVAIVSYYGGKGSELVASLTFPNKIAYASHHDYTFHDYTDRRKLWPKGQFSGYFDKFKAILDLLHQNTYDWVFWTDTDSIFLNRTLSLTEFLDPRYNIILPTTEPSNPHFAKVINSGHFLVRNSAWSRDLNVVNGWLPICDSDGEYWQYDQGALMWSFQKWGRDVQCHVKSVGSRHLASEWPWYDEGDLIIHLPGREATQRVLLFTDLMEITDLRTGSLNHSDPRYVHLKSESPSSEHPSVARLRVDKEYVDIGWNRVCGDDEGELAALI</sequence>
<dbReference type="SUPFAM" id="SSF53448">
    <property type="entry name" value="Nucleotide-diphospho-sugar transferases"/>
    <property type="match status" value="1"/>
</dbReference>
<dbReference type="Gene3D" id="3.90.550.10">
    <property type="entry name" value="Spore Coat Polysaccharide Biosynthesis Protein SpsA, Chain A"/>
    <property type="match status" value="1"/>
</dbReference>
<accession>A0A1Y2B5P3</accession>
<name>A0A1Y2B5P3_9FUNG</name>
<dbReference type="GO" id="GO:0006487">
    <property type="term" value="P:protein N-linked glycosylation"/>
    <property type="evidence" value="ECO:0007669"/>
    <property type="project" value="TreeGrafter"/>
</dbReference>
<dbReference type="AlphaFoldDB" id="A0A1Y2B5P3"/>
<evidence type="ECO:0000313" key="5">
    <source>
        <dbReference type="Proteomes" id="UP000193642"/>
    </source>
</evidence>
<keyword evidence="2" id="KW-0328">Glycosyltransferase</keyword>
<comment type="similarity">
    <text evidence="1">Belongs to the glycosyltransferase 34 family.</text>
</comment>
<dbReference type="Pfam" id="PF05637">
    <property type="entry name" value="Glyco_transf_34"/>
    <property type="match status" value="1"/>
</dbReference>
<dbReference type="GO" id="GO:0016757">
    <property type="term" value="F:glycosyltransferase activity"/>
    <property type="evidence" value="ECO:0007669"/>
    <property type="project" value="UniProtKB-KW"/>
</dbReference>
<dbReference type="InterPro" id="IPR008630">
    <property type="entry name" value="Glyco_trans_34"/>
</dbReference>
<dbReference type="EMBL" id="MCGO01000084">
    <property type="protein sequence ID" value="ORY30133.1"/>
    <property type="molecule type" value="Genomic_DNA"/>
</dbReference>
<keyword evidence="3" id="KW-0808">Transferase</keyword>
<dbReference type="OrthoDB" id="2122756at2759"/>
<gene>
    <name evidence="4" type="ORF">BCR33DRAFT_792753</name>
</gene>
<reference evidence="4 5" key="1">
    <citation type="submission" date="2016-07" db="EMBL/GenBank/DDBJ databases">
        <title>Pervasive Adenine N6-methylation of Active Genes in Fungi.</title>
        <authorList>
            <consortium name="DOE Joint Genome Institute"/>
            <person name="Mondo S.J."/>
            <person name="Dannebaum R.O."/>
            <person name="Kuo R.C."/>
            <person name="Labutti K."/>
            <person name="Haridas S."/>
            <person name="Kuo A."/>
            <person name="Salamov A."/>
            <person name="Ahrendt S.R."/>
            <person name="Lipzen A."/>
            <person name="Sullivan W."/>
            <person name="Andreopoulos W.B."/>
            <person name="Clum A."/>
            <person name="Lindquist E."/>
            <person name="Daum C."/>
            <person name="Ramamoorthy G.K."/>
            <person name="Gryganskyi A."/>
            <person name="Culley D."/>
            <person name="Magnuson J.K."/>
            <person name="James T.Y."/>
            <person name="O'Malley M.A."/>
            <person name="Stajich J.E."/>
            <person name="Spatafora J.W."/>
            <person name="Visel A."/>
            <person name="Grigoriev I.V."/>
        </authorList>
    </citation>
    <scope>NUCLEOTIDE SEQUENCE [LARGE SCALE GENOMIC DNA]</scope>
    <source>
        <strain evidence="4 5">JEL800</strain>
    </source>
</reference>
<keyword evidence="5" id="KW-1185">Reference proteome</keyword>
<organism evidence="4 5">
    <name type="scientific">Rhizoclosmatium globosum</name>
    <dbReference type="NCBI Taxonomy" id="329046"/>
    <lineage>
        <taxon>Eukaryota</taxon>
        <taxon>Fungi</taxon>
        <taxon>Fungi incertae sedis</taxon>
        <taxon>Chytridiomycota</taxon>
        <taxon>Chytridiomycota incertae sedis</taxon>
        <taxon>Chytridiomycetes</taxon>
        <taxon>Chytridiales</taxon>
        <taxon>Chytriomycetaceae</taxon>
        <taxon>Rhizoclosmatium</taxon>
    </lineage>
</organism>
<evidence type="ECO:0000313" key="4">
    <source>
        <dbReference type="EMBL" id="ORY30133.1"/>
    </source>
</evidence>
<dbReference type="PANTHER" id="PTHR31306:SF4">
    <property type="entry name" value="ALPHA-1,2-GALACTOSYLTRANSFERASE"/>
    <property type="match status" value="1"/>
</dbReference>